<dbReference type="InterPro" id="IPR049550">
    <property type="entry name" value="RecD_N"/>
</dbReference>
<comment type="function">
    <text evidence="11">A helicase/nuclease that prepares dsDNA breaks (DSB) for recombinational DNA repair. Binds to DSBs and unwinds DNA via a highly rapid and processive ATP-dependent bidirectional helicase activity. Unwinds dsDNA until it encounters a Chi (crossover hotspot instigator) sequence from the 3' direction. Cuts ssDNA a few nucleotides 3' to the Chi site. The properties and activities of the enzyme are changed at Chi. The Chi-altered holoenzyme produces a long 3'-ssDNA overhang and facilitates RecA-binding to the ssDNA for homologous DNA recombination and repair. Holoenzyme degrades any linearized DNA that is unable to undergo homologous recombination. In the holoenzyme this subunit has ssDNA-dependent ATPase and 5'-3' helicase activity. When added to pre-assembled RecBC greatly stimulates nuclease activity and augments holoenzyme processivity. Negatively regulates the RecA-loading ability of RecBCD.</text>
</comment>
<evidence type="ECO:0000313" key="15">
    <source>
        <dbReference type="Proteomes" id="UP001162135"/>
    </source>
</evidence>
<evidence type="ECO:0000256" key="12">
    <source>
        <dbReference type="SAM" id="MobiDB-lite"/>
    </source>
</evidence>
<comment type="catalytic activity">
    <reaction evidence="11">
        <text>ATP + H2O = ADP + phosphate + H(+)</text>
        <dbReference type="Rhea" id="RHEA:13065"/>
        <dbReference type="ChEBI" id="CHEBI:15377"/>
        <dbReference type="ChEBI" id="CHEBI:15378"/>
        <dbReference type="ChEBI" id="CHEBI:30616"/>
        <dbReference type="ChEBI" id="CHEBI:43474"/>
        <dbReference type="ChEBI" id="CHEBI:456216"/>
        <dbReference type="EC" id="5.6.2.3"/>
    </reaction>
</comment>
<dbReference type="PANTHER" id="PTHR43788">
    <property type="entry name" value="DNA2/NAM7 HELICASE FAMILY MEMBER"/>
    <property type="match status" value="1"/>
</dbReference>
<dbReference type="Proteomes" id="UP001162135">
    <property type="component" value="Unassembled WGS sequence"/>
</dbReference>
<name>A0ABT6I855_9GAMM</name>
<keyword evidence="7 11" id="KW-0067">ATP-binding</keyword>
<evidence type="ECO:0000256" key="8">
    <source>
        <dbReference type="ARBA" id="ARBA00023125"/>
    </source>
</evidence>
<dbReference type="SMART" id="SM00382">
    <property type="entry name" value="AAA"/>
    <property type="match status" value="1"/>
</dbReference>
<dbReference type="Pfam" id="PF13245">
    <property type="entry name" value="AAA_19"/>
    <property type="match status" value="1"/>
</dbReference>
<dbReference type="CDD" id="cd17933">
    <property type="entry name" value="DEXSc_RecD-like"/>
    <property type="match status" value="1"/>
</dbReference>
<dbReference type="Pfam" id="PF13538">
    <property type="entry name" value="UvrD_C_2"/>
    <property type="match status" value="1"/>
</dbReference>
<evidence type="ECO:0000256" key="9">
    <source>
        <dbReference type="ARBA" id="ARBA00023204"/>
    </source>
</evidence>
<dbReference type="EC" id="5.6.2.3" evidence="11"/>
<comment type="miscellaneous">
    <text evidence="11">In the RecBCD complex, RecB has a slow 3'-5' helicase, an exonuclease activity and loads RecA onto ssDNA, RecD has a fast 5'-3' helicase activity, while RecC stimulates the ATPase and processivity of the RecB helicase and contributes to recognition of the Chi site.</text>
</comment>
<keyword evidence="10 11" id="KW-0413">Isomerase</keyword>
<evidence type="ECO:0000259" key="13">
    <source>
        <dbReference type="SMART" id="SM00382"/>
    </source>
</evidence>
<keyword evidence="15" id="KW-1185">Reference proteome</keyword>
<comment type="subunit">
    <text evidence="11">Heterotrimer of RecB, RecC and RecD. All subunits contribute to DNA-binding.</text>
</comment>
<keyword evidence="1 11" id="KW-0540">Nuclease</keyword>
<keyword evidence="9 11" id="KW-0234">DNA repair</keyword>
<dbReference type="InterPro" id="IPR041851">
    <property type="entry name" value="RecD_N_sf"/>
</dbReference>
<dbReference type="SUPFAM" id="SSF52540">
    <property type="entry name" value="P-loop containing nucleoside triphosphate hydrolases"/>
    <property type="match status" value="2"/>
</dbReference>
<evidence type="ECO:0000256" key="1">
    <source>
        <dbReference type="ARBA" id="ARBA00022722"/>
    </source>
</evidence>
<proteinExistence type="inferred from homology"/>
<keyword evidence="2 11" id="KW-0547">Nucleotide-binding</keyword>
<keyword evidence="3 11" id="KW-0227">DNA damage</keyword>
<sequence length="692" mass="73745">MNRRPSTTPSNRNAHPGSPGEGQFSLALDGDDTAASPTVAALTRETLLAALSLWVALGWLRQLDRHFALFLLERDPAADPLVGLAAALVSHQVGRGHVCLSLARVLDAPRSALSLPPLENTDEHASSEAVVLPESLLDPVTPAQWLAALIESSTVAEATAAEGLATPLVVDGDRVYLRRYWQAESGVAARLRQRLGPPLAVAEELAGRLQALFADNRREEGEPDWQRVACALALRQRLTIISGGPGTGKTTTVTRLLALLQEQSLSGDGEPLRIRLAAPTGKAAARLSESIAGAVGRLEVSDVVRAAIPQEAQTLHRLLGARPDTRHFRHHGEAPLSLDLLVVDEASMVDLEMMAALLDAMPAKARLILLGDKDQLASVEAGSVLGDLCAGAGDAGYSEATRDYLRSIAGESLPVAAVTNPLADHVAMLRRSFRFRADSGIGALARAANAGDGRDFTRLLAAGFQDVETLDIDTAAFERAVVTGYRPLFEALRGGADVASILALQGRFQVLCALRRGPWGVEGLNDRIARALWQQGWISRTEGWFAGRPVMVTHNDPQLGLYNGDLGLTLADDAGRLRVCFPQGDGIRQVLPSRLDAAATAFAMTVHKSQGSEFEHVLFALPARANPIVTRELIYTGITRARSRLTLAQGGNHERTLREAIARRVVRDSAIAERLLGSPAPSTSSGSSGSET</sequence>
<keyword evidence="4 11" id="KW-0378">Hydrolase</keyword>
<dbReference type="PANTHER" id="PTHR43788:SF6">
    <property type="entry name" value="DNA HELICASE B"/>
    <property type="match status" value="1"/>
</dbReference>
<dbReference type="Gene3D" id="3.40.50.300">
    <property type="entry name" value="P-loop containing nucleotide triphosphate hydrolases"/>
    <property type="match status" value="2"/>
</dbReference>
<evidence type="ECO:0000313" key="14">
    <source>
        <dbReference type="EMBL" id="MDH4573703.1"/>
    </source>
</evidence>
<dbReference type="RefSeq" id="WP_110714475.1">
    <property type="nucleotide sequence ID" value="NZ_PGFS01000001.1"/>
</dbReference>
<evidence type="ECO:0000256" key="6">
    <source>
        <dbReference type="ARBA" id="ARBA00022839"/>
    </source>
</evidence>
<evidence type="ECO:0000256" key="2">
    <source>
        <dbReference type="ARBA" id="ARBA00022741"/>
    </source>
</evidence>
<evidence type="ECO:0000256" key="10">
    <source>
        <dbReference type="ARBA" id="ARBA00023235"/>
    </source>
</evidence>
<dbReference type="InterPro" id="IPR027785">
    <property type="entry name" value="UvrD-like_helicase_C"/>
</dbReference>
<dbReference type="HAMAP" id="MF_01487">
    <property type="entry name" value="RecD"/>
    <property type="match status" value="1"/>
</dbReference>
<keyword evidence="8 11" id="KW-0238">DNA-binding</keyword>
<dbReference type="Pfam" id="PF21185">
    <property type="entry name" value="RecD_N"/>
    <property type="match status" value="1"/>
</dbReference>
<dbReference type="InterPro" id="IPR027417">
    <property type="entry name" value="P-loop_NTPase"/>
</dbReference>
<dbReference type="Gene3D" id="1.10.10.1020">
    <property type="entry name" value="RecBCD complex, subunit RecD, N-terminal domain"/>
    <property type="match status" value="1"/>
</dbReference>
<keyword evidence="5 11" id="KW-0347">Helicase</keyword>
<feature type="domain" description="AAA+ ATPase" evidence="13">
    <location>
        <begin position="235"/>
        <end position="442"/>
    </location>
</feature>
<evidence type="ECO:0000256" key="4">
    <source>
        <dbReference type="ARBA" id="ARBA00022801"/>
    </source>
</evidence>
<dbReference type="CDD" id="cd18809">
    <property type="entry name" value="SF1_C_RecD"/>
    <property type="match status" value="1"/>
</dbReference>
<feature type="region of interest" description="Disordered" evidence="12">
    <location>
        <begin position="1"/>
        <end position="29"/>
    </location>
</feature>
<dbReference type="EMBL" id="PGFS01000001">
    <property type="protein sequence ID" value="MDH4573703.1"/>
    <property type="molecule type" value="Genomic_DNA"/>
</dbReference>
<protein>
    <recommendedName>
        <fullName evidence="11">RecBCD enzyme subunit RecD</fullName>
        <ecNumber evidence="11">5.6.2.3</ecNumber>
    </recommendedName>
    <alternativeName>
        <fullName evidence="11">DNA 5'-3' helicase subunit RecD</fullName>
    </alternativeName>
    <alternativeName>
        <fullName evidence="11">Exonuclease V subunit RecD</fullName>
        <shortName evidence="11">ExoV subunit RecD</shortName>
    </alternativeName>
    <alternativeName>
        <fullName evidence="11">Helicase/nuclease RecBCD subunit RecD</fullName>
    </alternativeName>
</protein>
<evidence type="ECO:0000256" key="3">
    <source>
        <dbReference type="ARBA" id="ARBA00022763"/>
    </source>
</evidence>
<keyword evidence="6 11" id="KW-0269">Exonuclease</keyword>
<reference evidence="14" key="2">
    <citation type="submission" date="2017-11" db="EMBL/GenBank/DDBJ databases">
        <authorList>
            <person name="Das S.K."/>
        </authorList>
    </citation>
    <scope>NUCLEOTIDE SEQUENCE</scope>
    <source>
        <strain evidence="14">S4-41</strain>
    </source>
</reference>
<feature type="binding site" evidence="11">
    <location>
        <begin position="243"/>
        <end position="250"/>
    </location>
    <ligand>
        <name>ATP</name>
        <dbReference type="ChEBI" id="CHEBI:30616"/>
    </ligand>
</feature>
<dbReference type="InterPro" id="IPR050534">
    <property type="entry name" value="Coronavir_polyprotein_1ab"/>
</dbReference>
<evidence type="ECO:0000256" key="7">
    <source>
        <dbReference type="ARBA" id="ARBA00022840"/>
    </source>
</evidence>
<evidence type="ECO:0000256" key="11">
    <source>
        <dbReference type="HAMAP-Rule" id="MF_01487"/>
    </source>
</evidence>
<comment type="similarity">
    <text evidence="11">Belongs to the RecD family.</text>
</comment>
<dbReference type="InterPro" id="IPR006344">
    <property type="entry name" value="RecD"/>
</dbReference>
<organism evidence="14 15">
    <name type="scientific">Salinicola acroporae</name>
    <dbReference type="NCBI Taxonomy" id="1541440"/>
    <lineage>
        <taxon>Bacteria</taxon>
        <taxon>Pseudomonadati</taxon>
        <taxon>Pseudomonadota</taxon>
        <taxon>Gammaproteobacteria</taxon>
        <taxon>Oceanospirillales</taxon>
        <taxon>Halomonadaceae</taxon>
        <taxon>Salinicola</taxon>
    </lineage>
</organism>
<feature type="compositionally biased region" description="Polar residues" evidence="12">
    <location>
        <begin position="1"/>
        <end position="13"/>
    </location>
</feature>
<evidence type="ECO:0000256" key="5">
    <source>
        <dbReference type="ARBA" id="ARBA00022806"/>
    </source>
</evidence>
<accession>A0ABT6I855</accession>
<comment type="caution">
    <text evidence="14">The sequence shown here is derived from an EMBL/GenBank/DDBJ whole genome shotgun (WGS) entry which is preliminary data.</text>
</comment>
<dbReference type="InterPro" id="IPR003593">
    <property type="entry name" value="AAA+_ATPase"/>
</dbReference>
<dbReference type="NCBIfam" id="TIGR01447">
    <property type="entry name" value="recD"/>
    <property type="match status" value="1"/>
</dbReference>
<reference evidence="14" key="1">
    <citation type="journal article" date="2015" name="Antonie Van Leeuwenhoek">
        <title>Comparative 16S rRNA signatures and multilocus sequence analysis for the genus Salinicola and description of Salinicola acroporae sp. nov., isolated from coral Acropora digitifera.</title>
        <authorList>
            <person name="Lepcha R.T."/>
            <person name="Poddar A."/>
            <person name="Schumann P."/>
            <person name="Das S.K."/>
        </authorList>
    </citation>
    <scope>NUCLEOTIDE SEQUENCE</scope>
    <source>
        <strain evidence="14">S4-41</strain>
    </source>
</reference>
<gene>
    <name evidence="11 14" type="primary">recD</name>
    <name evidence="14" type="ORF">CUR86_15565</name>
</gene>